<dbReference type="GO" id="GO:0071555">
    <property type="term" value="P:cell wall organization"/>
    <property type="evidence" value="ECO:0007669"/>
    <property type="project" value="UniProtKB-KW"/>
</dbReference>
<evidence type="ECO:0000256" key="7">
    <source>
        <dbReference type="ARBA" id="ARBA00022630"/>
    </source>
</evidence>
<comment type="pathway">
    <text evidence="4 16">Cell wall biogenesis; peptidoglycan biosynthesis.</text>
</comment>
<evidence type="ECO:0000256" key="3">
    <source>
        <dbReference type="ARBA" id="ARBA00004496"/>
    </source>
</evidence>
<dbReference type="InterPro" id="IPR006094">
    <property type="entry name" value="Oxid_FAD_bind_N"/>
</dbReference>
<dbReference type="Proteomes" id="UP000231198">
    <property type="component" value="Unassembled WGS sequence"/>
</dbReference>
<organism evidence="18 19">
    <name type="scientific">Candidatus Roizmanbacteria bacterium CG09_land_8_20_14_0_10_41_9</name>
    <dbReference type="NCBI Taxonomy" id="1974850"/>
    <lineage>
        <taxon>Bacteria</taxon>
        <taxon>Candidatus Roizmaniibacteriota</taxon>
    </lineage>
</organism>
<keyword evidence="11 16" id="KW-0573">Peptidoglycan synthesis</keyword>
<dbReference type="EMBL" id="PEZG01000018">
    <property type="protein sequence ID" value="PIS15993.1"/>
    <property type="molecule type" value="Genomic_DNA"/>
</dbReference>
<proteinExistence type="inferred from homology"/>
<keyword evidence="13 16" id="KW-0131">Cell cycle</keyword>
<evidence type="ECO:0000256" key="13">
    <source>
        <dbReference type="ARBA" id="ARBA00023306"/>
    </source>
</evidence>
<keyword evidence="8 16" id="KW-0274">FAD</keyword>
<keyword evidence="6 16" id="KW-0132">Cell division</keyword>
<comment type="subcellular location">
    <subcellularLocation>
        <location evidence="3 16">Cytoplasm</location>
    </subcellularLocation>
</comment>
<dbReference type="Gene3D" id="3.90.78.10">
    <property type="entry name" value="UDP-N-acetylenolpyruvoylglucosamine reductase, C-terminal domain"/>
    <property type="match status" value="1"/>
</dbReference>
<dbReference type="GO" id="GO:0009252">
    <property type="term" value="P:peptidoglycan biosynthetic process"/>
    <property type="evidence" value="ECO:0007669"/>
    <property type="project" value="UniProtKB-UniRule"/>
</dbReference>
<evidence type="ECO:0000259" key="17">
    <source>
        <dbReference type="PROSITE" id="PS51387"/>
    </source>
</evidence>
<evidence type="ECO:0000313" key="19">
    <source>
        <dbReference type="Proteomes" id="UP000231198"/>
    </source>
</evidence>
<dbReference type="PANTHER" id="PTHR21071:SF4">
    <property type="entry name" value="UDP-N-ACETYLENOLPYRUVOYLGLUCOSAMINE REDUCTASE"/>
    <property type="match status" value="1"/>
</dbReference>
<evidence type="ECO:0000313" key="18">
    <source>
        <dbReference type="EMBL" id="PIS15993.1"/>
    </source>
</evidence>
<evidence type="ECO:0000256" key="5">
    <source>
        <dbReference type="ARBA" id="ARBA00022490"/>
    </source>
</evidence>
<dbReference type="SUPFAM" id="SSF56194">
    <property type="entry name" value="Uridine diphospho-N-Acetylenolpyruvylglucosamine reductase, MurB, C-terminal domain"/>
    <property type="match status" value="1"/>
</dbReference>
<dbReference type="GO" id="GO:0071949">
    <property type="term" value="F:FAD binding"/>
    <property type="evidence" value="ECO:0007669"/>
    <property type="project" value="InterPro"/>
</dbReference>
<dbReference type="UniPathway" id="UPA00219"/>
<accession>A0A2H0WTL8</accession>
<dbReference type="InterPro" id="IPR003170">
    <property type="entry name" value="MurB"/>
</dbReference>
<dbReference type="Gene3D" id="3.30.43.10">
    <property type="entry name" value="Uridine Diphospho-n-acetylenolpyruvylglucosamine Reductase, domain 2"/>
    <property type="match status" value="1"/>
</dbReference>
<evidence type="ECO:0000256" key="12">
    <source>
        <dbReference type="ARBA" id="ARBA00023002"/>
    </source>
</evidence>
<evidence type="ECO:0000256" key="10">
    <source>
        <dbReference type="ARBA" id="ARBA00022960"/>
    </source>
</evidence>
<feature type="active site" evidence="16">
    <location>
        <position position="299"/>
    </location>
</feature>
<keyword evidence="7 16" id="KW-0285">Flavoprotein</keyword>
<dbReference type="InterPro" id="IPR016167">
    <property type="entry name" value="FAD-bd_PCMH_sub1"/>
</dbReference>
<dbReference type="InterPro" id="IPR036635">
    <property type="entry name" value="MurB_C_sf"/>
</dbReference>
<dbReference type="PROSITE" id="PS51387">
    <property type="entry name" value="FAD_PCMH"/>
    <property type="match status" value="1"/>
</dbReference>
<dbReference type="SUPFAM" id="SSF56176">
    <property type="entry name" value="FAD-binding/transporter-associated domain-like"/>
    <property type="match status" value="1"/>
</dbReference>
<evidence type="ECO:0000256" key="4">
    <source>
        <dbReference type="ARBA" id="ARBA00004752"/>
    </source>
</evidence>
<dbReference type="HAMAP" id="MF_00037">
    <property type="entry name" value="MurB"/>
    <property type="match status" value="1"/>
</dbReference>
<dbReference type="InterPro" id="IPR036318">
    <property type="entry name" value="FAD-bd_PCMH-like_sf"/>
</dbReference>
<dbReference type="PANTHER" id="PTHR21071">
    <property type="entry name" value="UDP-N-ACETYLENOLPYRUVOYLGLUCOSAMINE REDUCTASE"/>
    <property type="match status" value="1"/>
</dbReference>
<reference evidence="19" key="1">
    <citation type="submission" date="2017-09" db="EMBL/GenBank/DDBJ databases">
        <title>Depth-based differentiation of microbial function through sediment-hosted aquifers and enrichment of novel symbionts in the deep terrestrial subsurface.</title>
        <authorList>
            <person name="Probst A.J."/>
            <person name="Ladd B."/>
            <person name="Jarett J.K."/>
            <person name="Geller-Mcgrath D.E."/>
            <person name="Sieber C.M.K."/>
            <person name="Emerson J.B."/>
            <person name="Anantharaman K."/>
            <person name="Thomas B.C."/>
            <person name="Malmstrom R."/>
            <person name="Stieglmeier M."/>
            <person name="Klingl A."/>
            <person name="Woyke T."/>
            <person name="Ryan C.M."/>
            <person name="Banfield J.F."/>
        </authorList>
    </citation>
    <scope>NUCLEOTIDE SEQUENCE [LARGE SCALE GENOMIC DNA]</scope>
</reference>
<evidence type="ECO:0000256" key="11">
    <source>
        <dbReference type="ARBA" id="ARBA00022984"/>
    </source>
</evidence>
<dbReference type="NCBIfam" id="TIGR00179">
    <property type="entry name" value="murB"/>
    <property type="match status" value="1"/>
</dbReference>
<keyword evidence="12 16" id="KW-0560">Oxidoreductase</keyword>
<keyword evidence="9 16" id="KW-0521">NADP</keyword>
<comment type="caution">
    <text evidence="16">Lacks conserved residue(s) required for the propagation of feature annotation.</text>
</comment>
<evidence type="ECO:0000256" key="16">
    <source>
        <dbReference type="HAMAP-Rule" id="MF_00037"/>
    </source>
</evidence>
<dbReference type="InterPro" id="IPR016166">
    <property type="entry name" value="FAD-bd_PCMH"/>
</dbReference>
<gene>
    <name evidence="16 18" type="primary">murB</name>
    <name evidence="18" type="ORF">COT62_00740</name>
</gene>
<dbReference type="Pfam" id="PF02873">
    <property type="entry name" value="MurB_C"/>
    <property type="match status" value="1"/>
</dbReference>
<evidence type="ECO:0000256" key="2">
    <source>
        <dbReference type="ARBA" id="ARBA00003921"/>
    </source>
</evidence>
<evidence type="ECO:0000256" key="9">
    <source>
        <dbReference type="ARBA" id="ARBA00022857"/>
    </source>
</evidence>
<dbReference type="GO" id="GO:0051301">
    <property type="term" value="P:cell division"/>
    <property type="evidence" value="ECO:0007669"/>
    <property type="project" value="UniProtKB-KW"/>
</dbReference>
<sequence>MSQSQNLESLLGEDRICENVDLSTYTTMGIKSVAQFFFEARSEEDLILSHKVARELGVPFLLIGGGSNIATISQRVSGLIVCNRYQEKKRIRKKDNHIFLEVSSGYLLSKLIREVADEGFSGIEHLFGIPGTVGGAVCMNAKWTNPPYSIGNAVEYAYIMDRNSSIRKVGGEYFKFADGYSAIQDTKEIILSVGLSLTKKSPAIIKGTMNTVLEYRKKTQPQGVLSNGCFFQNPPTSSAGLLIEKTRLKGFSVGKFSVSNIHANYIIHRGGGTGKELHALIQLIKQKVKRKFAIVLKEEVVVI</sequence>
<protein>
    <recommendedName>
        <fullName evidence="16">UDP-N-acetylenolpyruvoylglucosamine reductase</fullName>
        <ecNumber evidence="16">1.3.1.98</ecNumber>
    </recommendedName>
    <alternativeName>
        <fullName evidence="16">UDP-N-acetylmuramate dehydrogenase</fullName>
    </alternativeName>
</protein>
<evidence type="ECO:0000256" key="8">
    <source>
        <dbReference type="ARBA" id="ARBA00022827"/>
    </source>
</evidence>
<comment type="catalytic activity">
    <reaction evidence="15 16">
        <text>UDP-N-acetyl-alpha-D-muramate + NADP(+) = UDP-N-acetyl-3-O-(1-carboxyvinyl)-alpha-D-glucosamine + NADPH + H(+)</text>
        <dbReference type="Rhea" id="RHEA:12248"/>
        <dbReference type="ChEBI" id="CHEBI:15378"/>
        <dbReference type="ChEBI" id="CHEBI:57783"/>
        <dbReference type="ChEBI" id="CHEBI:58349"/>
        <dbReference type="ChEBI" id="CHEBI:68483"/>
        <dbReference type="ChEBI" id="CHEBI:70757"/>
        <dbReference type="EC" id="1.3.1.98"/>
    </reaction>
</comment>
<keyword evidence="10 16" id="KW-0133">Cell shape</keyword>
<dbReference type="AlphaFoldDB" id="A0A2H0WTL8"/>
<dbReference type="EC" id="1.3.1.98" evidence="16"/>
<keyword evidence="5 16" id="KW-0963">Cytoplasm</keyword>
<dbReference type="GO" id="GO:0008360">
    <property type="term" value="P:regulation of cell shape"/>
    <property type="evidence" value="ECO:0007669"/>
    <property type="project" value="UniProtKB-KW"/>
</dbReference>
<dbReference type="InterPro" id="IPR011601">
    <property type="entry name" value="MurB_C"/>
</dbReference>
<feature type="active site" description="Proton donor" evidence="16">
    <location>
        <position position="229"/>
    </location>
</feature>
<dbReference type="GO" id="GO:0005829">
    <property type="term" value="C:cytosol"/>
    <property type="evidence" value="ECO:0007669"/>
    <property type="project" value="TreeGrafter"/>
</dbReference>
<name>A0A2H0WTL8_9BACT</name>
<dbReference type="GO" id="GO:0008762">
    <property type="term" value="F:UDP-N-acetylmuramate dehydrogenase activity"/>
    <property type="evidence" value="ECO:0007669"/>
    <property type="project" value="UniProtKB-UniRule"/>
</dbReference>
<keyword evidence="14 16" id="KW-0961">Cell wall biogenesis/degradation</keyword>
<comment type="similarity">
    <text evidence="16">Belongs to the MurB family.</text>
</comment>
<evidence type="ECO:0000256" key="6">
    <source>
        <dbReference type="ARBA" id="ARBA00022618"/>
    </source>
</evidence>
<evidence type="ECO:0000256" key="15">
    <source>
        <dbReference type="ARBA" id="ARBA00048914"/>
    </source>
</evidence>
<comment type="function">
    <text evidence="2 16">Cell wall formation.</text>
</comment>
<dbReference type="Pfam" id="PF01565">
    <property type="entry name" value="FAD_binding_4"/>
    <property type="match status" value="1"/>
</dbReference>
<evidence type="ECO:0000256" key="14">
    <source>
        <dbReference type="ARBA" id="ARBA00023316"/>
    </source>
</evidence>
<evidence type="ECO:0000256" key="1">
    <source>
        <dbReference type="ARBA" id="ARBA00001974"/>
    </source>
</evidence>
<dbReference type="Gene3D" id="3.30.465.10">
    <property type="match status" value="1"/>
</dbReference>
<comment type="cofactor">
    <cofactor evidence="1 16">
        <name>FAD</name>
        <dbReference type="ChEBI" id="CHEBI:57692"/>
    </cofactor>
</comment>
<feature type="domain" description="FAD-binding PCMH-type" evidence="17">
    <location>
        <begin position="30"/>
        <end position="200"/>
    </location>
</feature>
<dbReference type="InterPro" id="IPR016169">
    <property type="entry name" value="FAD-bd_PCMH_sub2"/>
</dbReference>
<comment type="caution">
    <text evidence="18">The sequence shown here is derived from an EMBL/GenBank/DDBJ whole genome shotgun (WGS) entry which is preliminary data.</text>
</comment>